<reference evidence="2 3" key="1">
    <citation type="submission" date="2014-04" db="EMBL/GenBank/DDBJ databases">
        <authorList>
            <consortium name="DOE Joint Genome Institute"/>
            <person name="Kuo A."/>
            <person name="Zuccaro A."/>
            <person name="Kohler A."/>
            <person name="Nagy L.G."/>
            <person name="Floudas D."/>
            <person name="Copeland A."/>
            <person name="Barry K.W."/>
            <person name="Cichocki N."/>
            <person name="Veneault-Fourrey C."/>
            <person name="LaButti K."/>
            <person name="Lindquist E.A."/>
            <person name="Lipzen A."/>
            <person name="Lundell T."/>
            <person name="Morin E."/>
            <person name="Murat C."/>
            <person name="Sun H."/>
            <person name="Tunlid A."/>
            <person name="Henrissat B."/>
            <person name="Grigoriev I.V."/>
            <person name="Hibbett D.S."/>
            <person name="Martin F."/>
            <person name="Nordberg H.P."/>
            <person name="Cantor M.N."/>
            <person name="Hua S.X."/>
        </authorList>
    </citation>
    <scope>NUCLEOTIDE SEQUENCE [LARGE SCALE GENOMIC DNA]</scope>
    <source>
        <strain evidence="2 3">MAFF 305830</strain>
    </source>
</reference>
<name>A0A0C3BR60_SERVB</name>
<sequence>MQSWFKDNFLPPDLPVRRENETEYITLQELQRQSIDPNSPFRPPPPGLSIPVGMGDQSRPEGLNPLLDPVSILKQERRLGPPALFFSSRGGHSTSIVDARGRSVLKGRLHWTTDDASPRSILISGRLGDVKRLEAFGIADRTVVVAFRQGGLEVADVGDAVMTPGDGCRTIYPYFDPPTGTYNRRRTFIWRTGQPIINNQSISDSASSISPSKYGSGTSMANKRRSLNASQLLYHGKALNGKGGLLSEDEESERLSGAQEDILVLGRSKDKVYFCDRGSGSFRLLSLSCDSCVDS</sequence>
<protein>
    <recommendedName>
        <fullName evidence="1">GYF domain-containing protein</fullName>
    </recommendedName>
</protein>
<dbReference type="STRING" id="933852.A0A0C3BR60"/>
<dbReference type="AlphaFoldDB" id="A0A0C3BR60"/>
<dbReference type="Pfam" id="PF02213">
    <property type="entry name" value="GYF"/>
    <property type="match status" value="1"/>
</dbReference>
<reference evidence="3" key="2">
    <citation type="submission" date="2015-01" db="EMBL/GenBank/DDBJ databases">
        <title>Evolutionary Origins and Diversification of the Mycorrhizal Mutualists.</title>
        <authorList>
            <consortium name="DOE Joint Genome Institute"/>
            <consortium name="Mycorrhizal Genomics Consortium"/>
            <person name="Kohler A."/>
            <person name="Kuo A."/>
            <person name="Nagy L.G."/>
            <person name="Floudas D."/>
            <person name="Copeland A."/>
            <person name="Barry K.W."/>
            <person name="Cichocki N."/>
            <person name="Veneault-Fourrey C."/>
            <person name="LaButti K."/>
            <person name="Lindquist E.A."/>
            <person name="Lipzen A."/>
            <person name="Lundell T."/>
            <person name="Morin E."/>
            <person name="Murat C."/>
            <person name="Riley R."/>
            <person name="Ohm R."/>
            <person name="Sun H."/>
            <person name="Tunlid A."/>
            <person name="Henrissat B."/>
            <person name="Grigoriev I.V."/>
            <person name="Hibbett D.S."/>
            <person name="Martin F."/>
        </authorList>
    </citation>
    <scope>NUCLEOTIDE SEQUENCE [LARGE SCALE GENOMIC DNA]</scope>
    <source>
        <strain evidence="3">MAFF 305830</strain>
    </source>
</reference>
<dbReference type="Proteomes" id="UP000054097">
    <property type="component" value="Unassembled WGS sequence"/>
</dbReference>
<dbReference type="EMBL" id="KN824277">
    <property type="protein sequence ID" value="KIM33946.1"/>
    <property type="molecule type" value="Genomic_DNA"/>
</dbReference>
<feature type="domain" description="GYF" evidence="1">
    <location>
        <begin position="1"/>
        <end position="27"/>
    </location>
</feature>
<dbReference type="InterPro" id="IPR035445">
    <property type="entry name" value="GYF-like_dom_sf"/>
</dbReference>
<organism evidence="2 3">
    <name type="scientific">Serendipita vermifera MAFF 305830</name>
    <dbReference type="NCBI Taxonomy" id="933852"/>
    <lineage>
        <taxon>Eukaryota</taxon>
        <taxon>Fungi</taxon>
        <taxon>Dikarya</taxon>
        <taxon>Basidiomycota</taxon>
        <taxon>Agaricomycotina</taxon>
        <taxon>Agaricomycetes</taxon>
        <taxon>Sebacinales</taxon>
        <taxon>Serendipitaceae</taxon>
        <taxon>Serendipita</taxon>
    </lineage>
</organism>
<keyword evidence="3" id="KW-1185">Reference proteome</keyword>
<dbReference type="InterPro" id="IPR003169">
    <property type="entry name" value="GYF"/>
</dbReference>
<evidence type="ECO:0000313" key="3">
    <source>
        <dbReference type="Proteomes" id="UP000054097"/>
    </source>
</evidence>
<dbReference type="HOGENOM" id="CLU_998039_0_0_1"/>
<evidence type="ECO:0000259" key="1">
    <source>
        <dbReference type="Pfam" id="PF02213"/>
    </source>
</evidence>
<dbReference type="SUPFAM" id="SSF55277">
    <property type="entry name" value="GYF domain"/>
    <property type="match status" value="1"/>
</dbReference>
<accession>A0A0C3BR60</accession>
<evidence type="ECO:0000313" key="2">
    <source>
        <dbReference type="EMBL" id="KIM33946.1"/>
    </source>
</evidence>
<gene>
    <name evidence="2" type="ORF">M408DRAFT_59996</name>
</gene>
<dbReference type="OrthoDB" id="6415790at2759"/>
<proteinExistence type="predicted"/>